<gene>
    <name evidence="1" type="ORF">S03H2_26131</name>
</gene>
<protein>
    <submittedName>
        <fullName evidence="1">Uncharacterized protein</fullName>
    </submittedName>
</protein>
<sequence>ITCSNIFGSLPATGTMEVRPSKTTTYTLTATNSDGQDAKSCLVEIKKWAILDISTDPENISFYYDPLNDSAYTDPFTIFINESNGVGGEIHSVIIGTFINSDLCRLNNFGSGRFDSYGMLSIYCA</sequence>
<evidence type="ECO:0000313" key="1">
    <source>
        <dbReference type="EMBL" id="GAH39415.1"/>
    </source>
</evidence>
<comment type="caution">
    <text evidence="1">The sequence shown here is derived from an EMBL/GenBank/DDBJ whole genome shotgun (WGS) entry which is preliminary data.</text>
</comment>
<dbReference type="AlphaFoldDB" id="X1G3M7"/>
<feature type="non-terminal residue" evidence="1">
    <location>
        <position position="1"/>
    </location>
</feature>
<dbReference type="EMBL" id="BARU01015022">
    <property type="protein sequence ID" value="GAH39415.1"/>
    <property type="molecule type" value="Genomic_DNA"/>
</dbReference>
<feature type="non-terminal residue" evidence="1">
    <location>
        <position position="125"/>
    </location>
</feature>
<proteinExistence type="predicted"/>
<reference evidence="1" key="1">
    <citation type="journal article" date="2014" name="Front. Microbiol.">
        <title>High frequency of phylogenetically diverse reductive dehalogenase-homologous genes in deep subseafloor sedimentary metagenomes.</title>
        <authorList>
            <person name="Kawai M."/>
            <person name="Futagami T."/>
            <person name="Toyoda A."/>
            <person name="Takaki Y."/>
            <person name="Nishi S."/>
            <person name="Hori S."/>
            <person name="Arai W."/>
            <person name="Tsubouchi T."/>
            <person name="Morono Y."/>
            <person name="Uchiyama I."/>
            <person name="Ito T."/>
            <person name="Fujiyama A."/>
            <person name="Inagaki F."/>
            <person name="Takami H."/>
        </authorList>
    </citation>
    <scope>NUCLEOTIDE SEQUENCE</scope>
    <source>
        <strain evidence="1">Expedition CK06-06</strain>
    </source>
</reference>
<name>X1G3M7_9ZZZZ</name>
<organism evidence="1">
    <name type="scientific">marine sediment metagenome</name>
    <dbReference type="NCBI Taxonomy" id="412755"/>
    <lineage>
        <taxon>unclassified sequences</taxon>
        <taxon>metagenomes</taxon>
        <taxon>ecological metagenomes</taxon>
    </lineage>
</organism>
<accession>X1G3M7</accession>